<dbReference type="SUPFAM" id="SSF53448">
    <property type="entry name" value="Nucleotide-diphospho-sugar transferases"/>
    <property type="match status" value="1"/>
</dbReference>
<feature type="domain" description="Glycosyltransferase 2-like" evidence="1">
    <location>
        <begin position="8"/>
        <end position="132"/>
    </location>
</feature>
<dbReference type="GO" id="GO:0016740">
    <property type="term" value="F:transferase activity"/>
    <property type="evidence" value="ECO:0007669"/>
    <property type="project" value="UniProtKB-KW"/>
</dbReference>
<dbReference type="Pfam" id="PF00535">
    <property type="entry name" value="Glycos_transf_2"/>
    <property type="match status" value="1"/>
</dbReference>
<dbReference type="Gene3D" id="3.90.550.10">
    <property type="entry name" value="Spore Coat Polysaccharide Biosynthesis Protein SpsA, Chain A"/>
    <property type="match status" value="1"/>
</dbReference>
<accession>A0A163XAB0</accession>
<dbReference type="InterPro" id="IPR050834">
    <property type="entry name" value="Glycosyltransf_2"/>
</dbReference>
<keyword evidence="2" id="KW-0808">Transferase</keyword>
<name>A0A163XAB0_9BRAD</name>
<dbReference type="AlphaFoldDB" id="A0A163XAB0"/>
<dbReference type="RefSeq" id="WP_068738240.1">
    <property type="nucleotide sequence ID" value="NZ_LVYV01000055.1"/>
</dbReference>
<dbReference type="InterPro" id="IPR001173">
    <property type="entry name" value="Glyco_trans_2-like"/>
</dbReference>
<evidence type="ECO:0000313" key="2">
    <source>
        <dbReference type="EMBL" id="KZD20639.1"/>
    </source>
</evidence>
<dbReference type="CDD" id="cd06433">
    <property type="entry name" value="GT_2_WfgS_like"/>
    <property type="match status" value="1"/>
</dbReference>
<comment type="caution">
    <text evidence="2">The sequence shown here is derived from an EMBL/GenBank/DDBJ whole genome shotgun (WGS) entry which is preliminary data.</text>
</comment>
<protein>
    <submittedName>
        <fullName evidence="2">Glycosyl transferase</fullName>
    </submittedName>
</protein>
<dbReference type="EMBL" id="LVYV01000055">
    <property type="protein sequence ID" value="KZD20639.1"/>
    <property type="molecule type" value="Genomic_DNA"/>
</dbReference>
<keyword evidence="3" id="KW-1185">Reference proteome</keyword>
<evidence type="ECO:0000259" key="1">
    <source>
        <dbReference type="Pfam" id="PF00535"/>
    </source>
</evidence>
<dbReference type="STRING" id="943830.A4A58_18055"/>
<evidence type="ECO:0000313" key="3">
    <source>
        <dbReference type="Proteomes" id="UP000076574"/>
    </source>
</evidence>
<sequence>MAALPVVTIAVPSYNQGRFLDAALTSIFEQDVPVEVYVADGGSTDDSVDVIRRYEGRLAGWRSHPDQGQAAAINEGIAKGSAPYVAWLNSDDQLEPGGLKRLLQALEQAPKAPVAYGKVWNYIESNGSKKPIWVEPFSERRLALRCIVSQPGTLMRRAAWDAVSGLDGSLRMAMDYDLWWRLYREFAPFAFVDEFVAVNRDHLETKTNTQRVLHYREAMAIVRKYHGRVPLKWWLAQPYAVWLKALANRVKQT</sequence>
<reference evidence="2 3" key="1">
    <citation type="submission" date="2016-03" db="EMBL/GenBank/DDBJ databases">
        <title>Microsymbionts genomes from the relict species Vavilovia formosa (Stev.) Fed.</title>
        <authorList>
            <person name="Kopat V."/>
            <person name="Chirak E."/>
            <person name="Kimeklis A."/>
            <person name="Andronov E."/>
        </authorList>
    </citation>
    <scope>NUCLEOTIDE SEQUENCE [LARGE SCALE GENOMIC DNA]</scope>
    <source>
        <strain evidence="2 3">Vaf07</strain>
    </source>
</reference>
<dbReference type="OrthoDB" id="5291101at2"/>
<dbReference type="InterPro" id="IPR029044">
    <property type="entry name" value="Nucleotide-diphossugar_trans"/>
</dbReference>
<proteinExistence type="predicted"/>
<organism evidence="2 3">
    <name type="scientific">Tardiphaga robiniae</name>
    <dbReference type="NCBI Taxonomy" id="943830"/>
    <lineage>
        <taxon>Bacteria</taxon>
        <taxon>Pseudomonadati</taxon>
        <taxon>Pseudomonadota</taxon>
        <taxon>Alphaproteobacteria</taxon>
        <taxon>Hyphomicrobiales</taxon>
        <taxon>Nitrobacteraceae</taxon>
        <taxon>Tardiphaga</taxon>
    </lineage>
</organism>
<dbReference type="Proteomes" id="UP000076574">
    <property type="component" value="Unassembled WGS sequence"/>
</dbReference>
<gene>
    <name evidence="2" type="ORF">A4A58_18055</name>
</gene>
<dbReference type="PANTHER" id="PTHR43685">
    <property type="entry name" value="GLYCOSYLTRANSFERASE"/>
    <property type="match status" value="1"/>
</dbReference>
<dbReference type="PANTHER" id="PTHR43685:SF2">
    <property type="entry name" value="GLYCOSYLTRANSFERASE 2-LIKE DOMAIN-CONTAINING PROTEIN"/>
    <property type="match status" value="1"/>
</dbReference>